<gene>
    <name evidence="1" type="ORF">ACFFQA_28325</name>
</gene>
<keyword evidence="2" id="KW-1185">Reference proteome</keyword>
<dbReference type="RefSeq" id="WP_377858771.1">
    <property type="nucleotide sequence ID" value="NZ_JBHLZU010000024.1"/>
</dbReference>
<sequence>MSVPDRPANIAWRSLTANQTVVFSSEGYMAAYTVGRTALMVALETKD</sequence>
<proteinExistence type="predicted"/>
<comment type="caution">
    <text evidence="1">The sequence shown here is derived from an EMBL/GenBank/DDBJ whole genome shotgun (WGS) entry which is preliminary data.</text>
</comment>
<evidence type="ECO:0000313" key="1">
    <source>
        <dbReference type="EMBL" id="MFB9907859.1"/>
    </source>
</evidence>
<protein>
    <submittedName>
        <fullName evidence="1">Uncharacterized protein</fullName>
    </submittedName>
</protein>
<organism evidence="1 2">
    <name type="scientific">Allokutzneria oryzae</name>
    <dbReference type="NCBI Taxonomy" id="1378989"/>
    <lineage>
        <taxon>Bacteria</taxon>
        <taxon>Bacillati</taxon>
        <taxon>Actinomycetota</taxon>
        <taxon>Actinomycetes</taxon>
        <taxon>Pseudonocardiales</taxon>
        <taxon>Pseudonocardiaceae</taxon>
        <taxon>Allokutzneria</taxon>
    </lineage>
</organism>
<evidence type="ECO:0000313" key="2">
    <source>
        <dbReference type="Proteomes" id="UP001589693"/>
    </source>
</evidence>
<dbReference type="EMBL" id="JBHLZU010000024">
    <property type="protein sequence ID" value="MFB9907859.1"/>
    <property type="molecule type" value="Genomic_DNA"/>
</dbReference>
<reference evidence="1 2" key="1">
    <citation type="submission" date="2024-09" db="EMBL/GenBank/DDBJ databases">
        <authorList>
            <person name="Sun Q."/>
            <person name="Mori K."/>
        </authorList>
    </citation>
    <scope>NUCLEOTIDE SEQUENCE [LARGE SCALE GENOMIC DNA]</scope>
    <source>
        <strain evidence="1 2">TBRC 7907</strain>
    </source>
</reference>
<name>A0ABV6A7G2_9PSEU</name>
<accession>A0ABV6A7G2</accession>
<dbReference type="Proteomes" id="UP001589693">
    <property type="component" value="Unassembled WGS sequence"/>
</dbReference>